<sequence>MSIVKMRAILTRKRLRKGASPLELRDRTFGTVVLEQRLADGRLAYTEYTHLDISKVTYGQVVHAGEVIGQSGARGKEGPRHYPAHLHYAEWLGAVGGGNKSTGMPQFTKWEGHEEGKPVNRGHPVNYAVSINPDRGCIQAAVVIPLPKAEPKGVPEAPKSEVKI</sequence>
<feature type="domain" description="M23ase beta-sheet core" evidence="1">
    <location>
        <begin position="41"/>
        <end position="89"/>
    </location>
</feature>
<evidence type="ECO:0000313" key="2">
    <source>
        <dbReference type="EMBL" id="OFC34883.1"/>
    </source>
</evidence>
<evidence type="ECO:0000313" key="3">
    <source>
        <dbReference type="EMBL" id="OFC51906.1"/>
    </source>
</evidence>
<dbReference type="SUPFAM" id="SSF51261">
    <property type="entry name" value="Duplicated hybrid motif"/>
    <property type="match status" value="1"/>
</dbReference>
<gene>
    <name evidence="2" type="ORF">BAE27_08620</name>
    <name evidence="3" type="ORF">BAE30_12490</name>
</gene>
<protein>
    <recommendedName>
        <fullName evidence="1">M23ase beta-sheet core domain-containing protein</fullName>
    </recommendedName>
</protein>
<proteinExistence type="predicted"/>
<accession>A0A1E7YT53</accession>
<reference evidence="4 5" key="1">
    <citation type="submission" date="2016-06" db="EMBL/GenBank/DDBJ databases">
        <title>Gene turnover analysis identifies the evolutionary adaptation of the extremophile Acidithiobacillus caldus.</title>
        <authorList>
            <person name="Zhang X."/>
        </authorList>
    </citation>
    <scope>NUCLEOTIDE SEQUENCE [LARGE SCALE GENOMIC DNA]</scope>
    <source>
        <strain evidence="2 4">DX</strain>
        <strain evidence="3 5">S1</strain>
    </source>
</reference>
<dbReference type="CDD" id="cd12797">
    <property type="entry name" value="M23_peptidase"/>
    <property type="match status" value="1"/>
</dbReference>
<dbReference type="AlphaFoldDB" id="A0A1E7YT53"/>
<dbReference type="Proteomes" id="UP000175707">
    <property type="component" value="Unassembled WGS sequence"/>
</dbReference>
<dbReference type="EMBL" id="LZYH01000808">
    <property type="protein sequence ID" value="OFC51906.1"/>
    <property type="molecule type" value="Genomic_DNA"/>
</dbReference>
<evidence type="ECO:0000259" key="1">
    <source>
        <dbReference type="Pfam" id="PF01551"/>
    </source>
</evidence>
<dbReference type="InterPro" id="IPR011055">
    <property type="entry name" value="Dup_hybrid_motif"/>
</dbReference>
<organism evidence="3 5">
    <name type="scientific">Acidithiobacillus caldus</name>
    <dbReference type="NCBI Taxonomy" id="33059"/>
    <lineage>
        <taxon>Bacteria</taxon>
        <taxon>Pseudomonadati</taxon>
        <taxon>Pseudomonadota</taxon>
        <taxon>Acidithiobacillia</taxon>
        <taxon>Acidithiobacillales</taxon>
        <taxon>Acidithiobacillaceae</taxon>
        <taxon>Acidithiobacillus</taxon>
    </lineage>
</organism>
<dbReference type="Proteomes" id="UP000175616">
    <property type="component" value="Unassembled WGS sequence"/>
</dbReference>
<comment type="caution">
    <text evidence="3">The sequence shown here is derived from an EMBL/GenBank/DDBJ whole genome shotgun (WGS) entry which is preliminary data.</text>
</comment>
<name>A0A1E7YT53_9PROT</name>
<dbReference type="Pfam" id="PF01551">
    <property type="entry name" value="Peptidase_M23"/>
    <property type="match status" value="1"/>
</dbReference>
<evidence type="ECO:0000313" key="4">
    <source>
        <dbReference type="Proteomes" id="UP000175616"/>
    </source>
</evidence>
<dbReference type="InterPro" id="IPR016047">
    <property type="entry name" value="M23ase_b-sheet_dom"/>
</dbReference>
<dbReference type="Gene3D" id="2.70.70.10">
    <property type="entry name" value="Glucose Permease (Domain IIA)"/>
    <property type="match status" value="1"/>
</dbReference>
<evidence type="ECO:0000313" key="5">
    <source>
        <dbReference type="Proteomes" id="UP000175707"/>
    </source>
</evidence>
<dbReference type="EMBL" id="LZYE01000231">
    <property type="protein sequence ID" value="OFC34883.1"/>
    <property type="molecule type" value="Genomic_DNA"/>
</dbReference>
<dbReference type="RefSeq" id="WP_038472344.1">
    <property type="nucleotide sequence ID" value="NZ_CP133598.1"/>
</dbReference>